<gene>
    <name evidence="1" type="ORF">GA0070613_6122</name>
</gene>
<dbReference type="Gene3D" id="2.160.20.10">
    <property type="entry name" value="Single-stranded right-handed beta-helix, Pectin lyase-like"/>
    <property type="match status" value="1"/>
</dbReference>
<organism evidence="1 2">
    <name type="scientific">Micromonospora inositola</name>
    <dbReference type="NCBI Taxonomy" id="47865"/>
    <lineage>
        <taxon>Bacteria</taxon>
        <taxon>Bacillati</taxon>
        <taxon>Actinomycetota</taxon>
        <taxon>Actinomycetes</taxon>
        <taxon>Micromonosporales</taxon>
        <taxon>Micromonosporaceae</taxon>
        <taxon>Micromonospora</taxon>
    </lineage>
</organism>
<dbReference type="SMART" id="SM00710">
    <property type="entry name" value="PbH1"/>
    <property type="match status" value="5"/>
</dbReference>
<evidence type="ECO:0000313" key="2">
    <source>
        <dbReference type="Proteomes" id="UP000198221"/>
    </source>
</evidence>
<proteinExistence type="predicted"/>
<dbReference type="Proteomes" id="UP000198221">
    <property type="component" value="Chromosome I"/>
</dbReference>
<dbReference type="SUPFAM" id="SSF51126">
    <property type="entry name" value="Pectin lyase-like"/>
    <property type="match status" value="1"/>
</dbReference>
<protein>
    <submittedName>
        <fullName evidence="1">Right handed beta helix region</fullName>
    </submittedName>
</protein>
<dbReference type="AlphaFoldDB" id="A0A1C5K310"/>
<name>A0A1C5K310_9ACTN</name>
<dbReference type="InterPro" id="IPR012334">
    <property type="entry name" value="Pectin_lyas_fold"/>
</dbReference>
<reference evidence="2" key="1">
    <citation type="submission" date="2016-06" db="EMBL/GenBank/DDBJ databases">
        <authorList>
            <person name="Varghese N."/>
            <person name="Submissions Spin"/>
        </authorList>
    </citation>
    <scope>NUCLEOTIDE SEQUENCE [LARGE SCALE GENOMIC DNA]</scope>
    <source>
        <strain evidence="2">DSM 43819</strain>
    </source>
</reference>
<dbReference type="InterPro" id="IPR011050">
    <property type="entry name" value="Pectin_lyase_fold/virulence"/>
</dbReference>
<dbReference type="EMBL" id="LT607754">
    <property type="protein sequence ID" value="SCG76971.1"/>
    <property type="molecule type" value="Genomic_DNA"/>
</dbReference>
<accession>A0A1C5K310</accession>
<keyword evidence="2" id="KW-1185">Reference proteome</keyword>
<sequence length="305" mass="33845">MARPEPLFEDVRSIRVVGERDIRIDYEYADEPADLGLVYSMRSTTRDHPGALVLDSAEVTLSRMRFRFLHGFGVAAQTSRDVTVEGCQFQAPPDSGRHSAGFADFIPVLRLLGTSCRARLPLRRELPDGLVGWTAVENVTRTPTVQIVRNIFRNVPTRGVLVTSRRAVLIEENRFEHTGMASIYVSGDAAEWWESGPVRDVTIRGNEFVEPGGPAIHLDPRNTQCDQRRAVHSGVLVTENQFVLDGVPALDAKSTRGIRFRDNSIVQRGQETPDIILRSCFDVRIELDSAGRKRAPSGGLGEINA</sequence>
<dbReference type="InterPro" id="IPR006626">
    <property type="entry name" value="PbH1"/>
</dbReference>
<evidence type="ECO:0000313" key="1">
    <source>
        <dbReference type="EMBL" id="SCG76971.1"/>
    </source>
</evidence>